<dbReference type="Pfam" id="PF07589">
    <property type="entry name" value="PEP-CTERM"/>
    <property type="match status" value="1"/>
</dbReference>
<evidence type="ECO:0000313" key="3">
    <source>
        <dbReference type="EMBL" id="TDP74460.1"/>
    </source>
</evidence>
<keyword evidence="4" id="KW-1185">Reference proteome</keyword>
<name>A0A4R6QS59_9BURK</name>
<dbReference type="InterPro" id="IPR013424">
    <property type="entry name" value="Ice-binding_C"/>
</dbReference>
<sequence length="262" mass="27599">MTTRMTKAISAVTVLLSASAAQAGFVDFVIRGTPTITYPGAGQTNFLVPKSGDKAGLGSNDINGRTLGSLQSVAITRIDDRSLFTPGSGPNMGPYLNFWITDGAGNYAVVANEPTNPDMQGLYNNGWDLSAADLANTTAKIYENSDKTWLPAATRDTNGDLINDAWAFSDLFSYEIKPPSIAELLDPGWLGKGTGLPRELGTNIAYGVNWVFGDTQGNYVTGTGPGYRVQDAAVSAVPEPATLGLVGLALLGVCATRRRDRG</sequence>
<reference evidence="3 4" key="1">
    <citation type="submission" date="2019-03" db="EMBL/GenBank/DDBJ databases">
        <title>Genomic Encyclopedia of Type Strains, Phase IV (KMG-IV): sequencing the most valuable type-strain genomes for metagenomic binning, comparative biology and taxonomic classification.</title>
        <authorList>
            <person name="Goeker M."/>
        </authorList>
    </citation>
    <scope>NUCLEOTIDE SEQUENCE [LARGE SCALE GENOMIC DNA]</scope>
    <source>
        <strain evidence="3 4">DSM 16998</strain>
    </source>
</reference>
<evidence type="ECO:0000313" key="4">
    <source>
        <dbReference type="Proteomes" id="UP000295361"/>
    </source>
</evidence>
<dbReference type="EMBL" id="SNXS01000001">
    <property type="protein sequence ID" value="TDP74460.1"/>
    <property type="molecule type" value="Genomic_DNA"/>
</dbReference>
<evidence type="ECO:0000259" key="2">
    <source>
        <dbReference type="Pfam" id="PF07589"/>
    </source>
</evidence>
<dbReference type="OrthoDB" id="5703697at2"/>
<dbReference type="RefSeq" id="WP_133699082.1">
    <property type="nucleotide sequence ID" value="NZ_SNXS01000001.1"/>
</dbReference>
<dbReference type="Proteomes" id="UP000295361">
    <property type="component" value="Unassembled WGS sequence"/>
</dbReference>
<gene>
    <name evidence="3" type="ORF">DES47_101519</name>
</gene>
<organism evidence="3 4">
    <name type="scientific">Roseateles toxinivorans</name>
    <dbReference type="NCBI Taxonomy" id="270368"/>
    <lineage>
        <taxon>Bacteria</taxon>
        <taxon>Pseudomonadati</taxon>
        <taxon>Pseudomonadota</taxon>
        <taxon>Betaproteobacteria</taxon>
        <taxon>Burkholderiales</taxon>
        <taxon>Sphaerotilaceae</taxon>
        <taxon>Roseateles</taxon>
    </lineage>
</organism>
<feature type="domain" description="Ice-binding protein C-terminal" evidence="2">
    <location>
        <begin position="236"/>
        <end position="258"/>
    </location>
</feature>
<feature type="chain" id="PRO_5020799796" evidence="1">
    <location>
        <begin position="24"/>
        <end position="262"/>
    </location>
</feature>
<comment type="caution">
    <text evidence="3">The sequence shown here is derived from an EMBL/GenBank/DDBJ whole genome shotgun (WGS) entry which is preliminary data.</text>
</comment>
<protein>
    <submittedName>
        <fullName evidence="3">Putative secreted protein with PEP-CTERM sorting signal</fullName>
    </submittedName>
</protein>
<evidence type="ECO:0000256" key="1">
    <source>
        <dbReference type="SAM" id="SignalP"/>
    </source>
</evidence>
<keyword evidence="1" id="KW-0732">Signal</keyword>
<proteinExistence type="predicted"/>
<feature type="signal peptide" evidence="1">
    <location>
        <begin position="1"/>
        <end position="23"/>
    </location>
</feature>
<accession>A0A4R6QS59</accession>
<dbReference type="AlphaFoldDB" id="A0A4R6QS59"/>
<dbReference type="InParanoid" id="A0A4R6QS59"/>
<dbReference type="NCBIfam" id="TIGR02595">
    <property type="entry name" value="PEP_CTERM"/>
    <property type="match status" value="1"/>
</dbReference>